<evidence type="ECO:0000256" key="6">
    <source>
        <dbReference type="SAM" id="SignalP"/>
    </source>
</evidence>
<evidence type="ECO:0000256" key="1">
    <source>
        <dbReference type="ARBA" id="ARBA00022475"/>
    </source>
</evidence>
<accession>A0A4U0NVP5</accession>
<reference evidence="7 8" key="1">
    <citation type="submission" date="2019-04" db="EMBL/GenBank/DDBJ databases">
        <title>Streptomyces piniterrae sp. nov., a heliquinomycin-producing actinomycete isolated from rhizosphere soil of Pinus yunnanensis.</title>
        <authorList>
            <person name="Zhuang X."/>
            <person name="Zhao J."/>
        </authorList>
    </citation>
    <scope>NUCLEOTIDE SEQUENCE [LARGE SCALE GENOMIC DNA]</scope>
    <source>
        <strain evidence="8">jys28</strain>
    </source>
</reference>
<evidence type="ECO:0000313" key="8">
    <source>
        <dbReference type="Proteomes" id="UP000308697"/>
    </source>
</evidence>
<dbReference type="PANTHER" id="PTHR43649">
    <property type="entry name" value="ARABINOSE-BINDING PROTEIN-RELATED"/>
    <property type="match status" value="1"/>
</dbReference>
<evidence type="ECO:0000256" key="4">
    <source>
        <dbReference type="ARBA" id="ARBA00023139"/>
    </source>
</evidence>
<feature type="chain" id="PRO_5038421128" evidence="6">
    <location>
        <begin position="26"/>
        <end position="433"/>
    </location>
</feature>
<keyword evidence="3" id="KW-0472">Membrane</keyword>
<organism evidence="7 8">
    <name type="scientific">Streptomyces piniterrae</name>
    <dbReference type="NCBI Taxonomy" id="2571125"/>
    <lineage>
        <taxon>Bacteria</taxon>
        <taxon>Bacillati</taxon>
        <taxon>Actinomycetota</taxon>
        <taxon>Actinomycetes</taxon>
        <taxon>Kitasatosporales</taxon>
        <taxon>Streptomycetaceae</taxon>
        <taxon>Streptomyces</taxon>
    </lineage>
</organism>
<evidence type="ECO:0000256" key="3">
    <source>
        <dbReference type="ARBA" id="ARBA00023136"/>
    </source>
</evidence>
<evidence type="ECO:0000256" key="5">
    <source>
        <dbReference type="ARBA" id="ARBA00023288"/>
    </source>
</evidence>
<name>A0A4U0NVP5_9ACTN</name>
<dbReference type="CDD" id="cd13585">
    <property type="entry name" value="PBP2_TMBP_like"/>
    <property type="match status" value="1"/>
</dbReference>
<dbReference type="Gene3D" id="3.40.190.10">
    <property type="entry name" value="Periplasmic binding protein-like II"/>
    <property type="match status" value="1"/>
</dbReference>
<dbReference type="SUPFAM" id="SSF53850">
    <property type="entry name" value="Periplasmic binding protein-like II"/>
    <property type="match status" value="1"/>
</dbReference>
<dbReference type="InterPro" id="IPR050490">
    <property type="entry name" value="Bact_solute-bd_prot1"/>
</dbReference>
<gene>
    <name evidence="7" type="ORF">FCH28_01315</name>
</gene>
<evidence type="ECO:0000313" key="7">
    <source>
        <dbReference type="EMBL" id="TJZ58826.1"/>
    </source>
</evidence>
<dbReference type="EMBL" id="SUMB01000001">
    <property type="protein sequence ID" value="TJZ58826.1"/>
    <property type="molecule type" value="Genomic_DNA"/>
</dbReference>
<dbReference type="Proteomes" id="UP000308697">
    <property type="component" value="Unassembled WGS sequence"/>
</dbReference>
<feature type="signal peptide" evidence="6">
    <location>
        <begin position="1"/>
        <end position="25"/>
    </location>
</feature>
<dbReference type="PANTHER" id="PTHR43649:SF33">
    <property type="entry name" value="POLYGALACTURONAN_RHAMNOGALACTURONAN-BINDING PROTEIN YTCQ"/>
    <property type="match status" value="1"/>
</dbReference>
<dbReference type="OrthoDB" id="4289620at2"/>
<comment type="caution">
    <text evidence="7">The sequence shown here is derived from an EMBL/GenBank/DDBJ whole genome shotgun (WGS) entry which is preliminary data.</text>
</comment>
<dbReference type="InterPro" id="IPR006059">
    <property type="entry name" value="SBP"/>
</dbReference>
<dbReference type="Pfam" id="PF01547">
    <property type="entry name" value="SBP_bac_1"/>
    <property type="match status" value="1"/>
</dbReference>
<keyword evidence="8" id="KW-1185">Reference proteome</keyword>
<dbReference type="PROSITE" id="PS51257">
    <property type="entry name" value="PROKAR_LIPOPROTEIN"/>
    <property type="match status" value="1"/>
</dbReference>
<proteinExistence type="predicted"/>
<keyword evidence="4" id="KW-0564">Palmitate</keyword>
<dbReference type="AlphaFoldDB" id="A0A4U0NVP5"/>
<sequence>MRTSMRRSRSAATATIALASALALAACGAPDGSGGADSASGKVEGQVVFQTWNLKANFKDYFEGLIADFEQKYPDAKVKWVDQPAEGYPEKLSADAAGGTLPDVVNVSPDLAYPLAKAGMALDLEKSAGKYRGEYLDGAWKSNEMPGMKGVYAFPWYLNTGPMFYNKELFRQAGLDPAKPPTTYDQLFRDAKSMAEKSGRKMAMLASTPSIEDFGRYGVRLMNPQGTEFTFNEPKGVELLQHYKELYEAGALDSQALTAKAESAGRKFQQQAVAMNPGSALDLENFRKEAPSLYKNIGITDAVNNTGKANMYVQGLMVNAQSEVKPAAVAFAHFVTDKKNQMAFAKEVTIFPSTKGSLDDPYFTEQDGTDATRVRVASAKSLENAVNYTPVLLSDQMKTVLRNAVARAVQGKQSPKAALDGAVAECNRLLKTG</sequence>
<keyword evidence="1" id="KW-1003">Cell membrane</keyword>
<keyword evidence="2 6" id="KW-0732">Signal</keyword>
<evidence type="ECO:0000256" key="2">
    <source>
        <dbReference type="ARBA" id="ARBA00022729"/>
    </source>
</evidence>
<protein>
    <submittedName>
        <fullName evidence="7">Sugar ABC transporter substrate-binding protein</fullName>
    </submittedName>
</protein>
<keyword evidence="5" id="KW-0449">Lipoprotein</keyword>